<dbReference type="SUPFAM" id="SSF53720">
    <property type="entry name" value="ALDH-like"/>
    <property type="match status" value="1"/>
</dbReference>
<comment type="catalytic activity">
    <reaction evidence="7">
        <text>Successive hydrolysis of beta-D-glucose units from the non-reducing ends of (1-&gt;3)-beta-D-glucans, releasing alpha-glucose.</text>
        <dbReference type="EC" id="3.2.1.58"/>
    </reaction>
</comment>
<organism evidence="15 16">
    <name type="scientific">Mortierella alpina</name>
    <name type="common">Oleaginous fungus</name>
    <name type="synonym">Mortierella renispora</name>
    <dbReference type="NCBI Taxonomy" id="64518"/>
    <lineage>
        <taxon>Eukaryota</taxon>
        <taxon>Fungi</taxon>
        <taxon>Fungi incertae sedis</taxon>
        <taxon>Mucoromycota</taxon>
        <taxon>Mortierellomycotina</taxon>
        <taxon>Mortierellomycetes</taxon>
        <taxon>Mortierellales</taxon>
        <taxon>Mortierellaceae</taxon>
        <taxon>Mortierella</taxon>
    </lineage>
</organism>
<feature type="compositionally biased region" description="Polar residues" evidence="11">
    <location>
        <begin position="49"/>
        <end position="58"/>
    </location>
</feature>
<feature type="active site" evidence="9">
    <location>
        <position position="799"/>
    </location>
</feature>
<dbReference type="AlphaFoldDB" id="A0A9P8A4K0"/>
<evidence type="ECO:0000256" key="7">
    <source>
        <dbReference type="ARBA" id="ARBA00036824"/>
    </source>
</evidence>
<dbReference type="Proteomes" id="UP000717515">
    <property type="component" value="Unassembled WGS sequence"/>
</dbReference>
<evidence type="ECO:0000256" key="11">
    <source>
        <dbReference type="SAM" id="MobiDB-lite"/>
    </source>
</evidence>
<dbReference type="InterPro" id="IPR016160">
    <property type="entry name" value="Ald_DH_CS_CYS"/>
</dbReference>
<evidence type="ECO:0000256" key="3">
    <source>
        <dbReference type="ARBA" id="ARBA00022801"/>
    </source>
</evidence>
<dbReference type="PANTHER" id="PTHR11699">
    <property type="entry name" value="ALDEHYDE DEHYDROGENASE-RELATED"/>
    <property type="match status" value="1"/>
</dbReference>
<dbReference type="Gene3D" id="3.20.20.80">
    <property type="entry name" value="Glycosidases"/>
    <property type="match status" value="1"/>
</dbReference>
<name>A0A9P8A4K0_MORAP</name>
<dbReference type="Pfam" id="PF00171">
    <property type="entry name" value="Aldedh"/>
    <property type="match status" value="1"/>
</dbReference>
<protein>
    <recommendedName>
        <fullName evidence="8">glucan 1,3-beta-glucosidase</fullName>
        <ecNumber evidence="8">3.2.1.58</ecNumber>
    </recommendedName>
</protein>
<evidence type="ECO:0000259" key="13">
    <source>
        <dbReference type="Pfam" id="PF00150"/>
    </source>
</evidence>
<dbReference type="InterPro" id="IPR016163">
    <property type="entry name" value="Ald_DH_C"/>
</dbReference>
<sequence length="1095" mass="120150">MGVKQQSERSCFRRYLVLLVAVIIAVAVAVPLAIVQPWNKRGSRHEDSGLNTPNTAQTPGPVLPTPTIPLSKDDSAKCNAYTPALNEAFDYATGKVKIRGVNLGGWLVLEPFITPSLFDPYIKNGVVDEWTLCKHLGPEAAKALLEKHYSTWVTEATFVRIQQLGLNHVRIPIGYWALAGLNPEEPFVPSLSWTYLLQAVEWARKYGIRVMVELHAAPGSQNGWNHSGRSGPINWVIGTEGAANAQRTISYTQQLATFFASPDYAHVGPILGLLNEPAGQFLGGDKVKAWYTQALNAVRSATGAGKGPWIVLHDAFLGLEAWPDFKGDRIILDAHRYIMFDENLMRMNRTTQLQFTCNNLGSDIATSTKTFGPTMVGEFSVAVNDCAKYLNGIGMGHRWEGTFNGEPAVMPNKTCTNENVASAYDTAYKTFLSNYFNAQLDAFEQGAGWFYWNFKTESNPLWSYFDGVDGGWIPKDANNRGTMLSREILLMPWDLTLPASSQDPLLGLAAVAALSVVAHAIYKWTRSSRSIPFHVAMPEEAQPGWKGGNILANPSIQDPAHPGKIICYDPSTGRHLATIPAHTKDNVDQALARARKAQKQWQQTTFAQRKIVLQSLLDFVLLNQESICRVAARDTGKTMVDGKFGEILTVCERIRWTLAHGEDALKDEYRNPGLLMFYKHAKVEYRPMGVVAALVSWNYPFHNTFGPLITALFAGNGILIKASEQVAWSTMSYFAKIARGCLEACGHDPELVQFLVGFQDCGEAVVTSGVDGITFIGSPQVGAKVATAASANLTPCVLELGGKDVAVVNKDVDLQAVVPILMRGVFQNCGQNCIGIERIVVHEEIYEELIAMVSVRIRELKQGPPLEEKNIDCGSMTMSGRAKVLESLVHDAVKQGATLVHGGKAFSHPNFPQGQFFAPTLITDLHPSMTIAQEEVFAPIMSVFKFSTLEDAISIANSSPYSLGSSVFSRNLKEGHYIMDRLRVGMSNLNDFGVNYLCQSLPFGGVGMSGYGRFGGPEGLRGVCHQRSVTVDRWPMLIQTFLPPVLQYPMTNVGDAIVVTRDLVNIIYDGWLGRLRSAVEIVKVMAVGANEPELL</sequence>
<dbReference type="Gene3D" id="3.40.605.10">
    <property type="entry name" value="Aldehyde Dehydrogenase, Chain A, domain 1"/>
    <property type="match status" value="1"/>
</dbReference>
<dbReference type="Pfam" id="PF00150">
    <property type="entry name" value="Cellulase"/>
    <property type="match status" value="1"/>
</dbReference>
<comment type="similarity">
    <text evidence="1">Belongs to the glycosyl hydrolase 5 (cellulase A) family.</text>
</comment>
<evidence type="ECO:0000256" key="10">
    <source>
        <dbReference type="RuleBase" id="RU003345"/>
    </source>
</evidence>
<dbReference type="InterPro" id="IPR016161">
    <property type="entry name" value="Ald_DH/histidinol_DH"/>
</dbReference>
<dbReference type="GO" id="GO:0071555">
    <property type="term" value="P:cell wall organization"/>
    <property type="evidence" value="ECO:0007669"/>
    <property type="project" value="UniProtKB-KW"/>
</dbReference>
<comment type="caution">
    <text evidence="15">The sequence shown here is derived from an EMBL/GenBank/DDBJ whole genome shotgun (WGS) entry which is preliminary data.</text>
</comment>
<comment type="similarity">
    <text evidence="2 10">Belongs to the aldehyde dehydrogenase family.</text>
</comment>
<dbReference type="FunFam" id="3.40.309.10:FF:000024">
    <property type="entry name" value="Betaine aldehyde dehydrogenase"/>
    <property type="match status" value="1"/>
</dbReference>
<dbReference type="InterPro" id="IPR015590">
    <property type="entry name" value="Aldehyde_DH_dom"/>
</dbReference>
<feature type="domain" description="Aldehyde dehydrogenase" evidence="14">
    <location>
        <begin position="563"/>
        <end position="1029"/>
    </location>
</feature>
<evidence type="ECO:0000256" key="12">
    <source>
        <dbReference type="SAM" id="Phobius"/>
    </source>
</evidence>
<dbReference type="SUPFAM" id="SSF51445">
    <property type="entry name" value="(Trans)glycosidases"/>
    <property type="match status" value="1"/>
</dbReference>
<dbReference type="FunFam" id="3.20.20.80:FF:000033">
    <property type="entry name" value="Glucan 1,3-beta-glucosidase A"/>
    <property type="match status" value="1"/>
</dbReference>
<keyword evidence="12" id="KW-1133">Transmembrane helix</keyword>
<dbReference type="GO" id="GO:0000272">
    <property type="term" value="P:polysaccharide catabolic process"/>
    <property type="evidence" value="ECO:0007669"/>
    <property type="project" value="InterPro"/>
</dbReference>
<evidence type="ECO:0000313" key="16">
    <source>
        <dbReference type="Proteomes" id="UP000717515"/>
    </source>
</evidence>
<gene>
    <name evidence="15" type="ORF">KVV02_002365</name>
</gene>
<accession>A0A9P8A4K0</accession>
<dbReference type="PROSITE" id="PS00687">
    <property type="entry name" value="ALDEHYDE_DEHYDR_GLU"/>
    <property type="match status" value="1"/>
</dbReference>
<keyword evidence="3" id="KW-0378">Hydrolase</keyword>
<dbReference type="GO" id="GO:0016620">
    <property type="term" value="F:oxidoreductase activity, acting on the aldehyde or oxo group of donors, NAD or NADP as acceptor"/>
    <property type="evidence" value="ECO:0007669"/>
    <property type="project" value="InterPro"/>
</dbReference>
<dbReference type="InterPro" id="IPR016162">
    <property type="entry name" value="Ald_DH_N"/>
</dbReference>
<keyword evidence="4 10" id="KW-0560">Oxidoreductase</keyword>
<evidence type="ECO:0000256" key="5">
    <source>
        <dbReference type="ARBA" id="ARBA00023295"/>
    </source>
</evidence>
<feature type="region of interest" description="Disordered" evidence="11">
    <location>
        <begin position="43"/>
        <end position="65"/>
    </location>
</feature>
<dbReference type="InterPro" id="IPR001547">
    <property type="entry name" value="Glyco_hydro_5"/>
</dbReference>
<proteinExistence type="inferred from homology"/>
<evidence type="ECO:0000313" key="15">
    <source>
        <dbReference type="EMBL" id="KAG9322636.1"/>
    </source>
</evidence>
<keyword evidence="12" id="KW-0472">Membrane</keyword>
<dbReference type="Gene3D" id="3.40.309.10">
    <property type="entry name" value="Aldehyde Dehydrogenase, Chain A, domain 2"/>
    <property type="match status" value="1"/>
</dbReference>
<keyword evidence="5" id="KW-0326">Glycosidase</keyword>
<feature type="domain" description="Glycoside hydrolase family 5" evidence="13">
    <location>
        <begin position="153"/>
        <end position="347"/>
    </location>
</feature>
<evidence type="ECO:0000256" key="1">
    <source>
        <dbReference type="ARBA" id="ARBA00005641"/>
    </source>
</evidence>
<keyword evidence="6" id="KW-0961">Cell wall biogenesis/degradation</keyword>
<evidence type="ECO:0000259" key="14">
    <source>
        <dbReference type="Pfam" id="PF00171"/>
    </source>
</evidence>
<keyword evidence="12" id="KW-0812">Transmembrane</keyword>
<evidence type="ECO:0000256" key="9">
    <source>
        <dbReference type="PROSITE-ProRule" id="PRU10007"/>
    </source>
</evidence>
<evidence type="ECO:0000256" key="8">
    <source>
        <dbReference type="ARBA" id="ARBA00038929"/>
    </source>
</evidence>
<evidence type="ECO:0000256" key="6">
    <source>
        <dbReference type="ARBA" id="ARBA00023316"/>
    </source>
</evidence>
<feature type="transmembrane region" description="Helical" evidence="12">
    <location>
        <begin position="12"/>
        <end position="34"/>
    </location>
</feature>
<dbReference type="GO" id="GO:0004338">
    <property type="term" value="F:glucan exo-1,3-beta-glucosidase activity"/>
    <property type="evidence" value="ECO:0007669"/>
    <property type="project" value="UniProtKB-EC"/>
</dbReference>
<dbReference type="EMBL" id="JAIFTL010000136">
    <property type="protein sequence ID" value="KAG9322636.1"/>
    <property type="molecule type" value="Genomic_DNA"/>
</dbReference>
<dbReference type="InterPro" id="IPR029510">
    <property type="entry name" value="Ald_DH_CS_GLU"/>
</dbReference>
<reference evidence="15" key="1">
    <citation type="submission" date="2021-07" db="EMBL/GenBank/DDBJ databases">
        <title>Draft genome of Mortierella alpina, strain LL118, isolated from an aspen leaf litter sample.</title>
        <authorList>
            <person name="Yang S."/>
            <person name="Vinatzer B.A."/>
        </authorList>
    </citation>
    <scope>NUCLEOTIDE SEQUENCE</scope>
    <source>
        <strain evidence="15">LL118</strain>
    </source>
</reference>
<dbReference type="CDD" id="cd07098">
    <property type="entry name" value="ALDH_F15-22"/>
    <property type="match status" value="1"/>
</dbReference>
<evidence type="ECO:0000256" key="2">
    <source>
        <dbReference type="ARBA" id="ARBA00009986"/>
    </source>
</evidence>
<dbReference type="InterPro" id="IPR017853">
    <property type="entry name" value="GH"/>
</dbReference>
<evidence type="ECO:0000256" key="4">
    <source>
        <dbReference type="ARBA" id="ARBA00023002"/>
    </source>
</evidence>
<dbReference type="PROSITE" id="PS00070">
    <property type="entry name" value="ALDEHYDE_DEHYDR_CYS"/>
    <property type="match status" value="1"/>
</dbReference>
<dbReference type="EC" id="3.2.1.58" evidence="8"/>